<dbReference type="EMBL" id="CP133721">
    <property type="protein sequence ID" value="WMW78248.1"/>
    <property type="molecule type" value="Genomic_DNA"/>
</dbReference>
<evidence type="ECO:0000259" key="2">
    <source>
        <dbReference type="Pfam" id="PF01266"/>
    </source>
</evidence>
<dbReference type="PANTHER" id="PTHR13847">
    <property type="entry name" value="SARCOSINE DEHYDROGENASE-RELATED"/>
    <property type="match status" value="1"/>
</dbReference>
<name>A0ABY9RAI4_9FLAO</name>
<dbReference type="Gene3D" id="3.30.9.10">
    <property type="entry name" value="D-Amino Acid Oxidase, subunit A, domain 2"/>
    <property type="match status" value="1"/>
</dbReference>
<evidence type="ECO:0000256" key="1">
    <source>
        <dbReference type="ARBA" id="ARBA00023002"/>
    </source>
</evidence>
<dbReference type="SUPFAM" id="SSF51971">
    <property type="entry name" value="Nucleotide-binding domain"/>
    <property type="match status" value="1"/>
</dbReference>
<dbReference type="InterPro" id="IPR006076">
    <property type="entry name" value="FAD-dep_OxRdtase"/>
</dbReference>
<dbReference type="PANTHER" id="PTHR13847:SF289">
    <property type="entry name" value="GLYCINE OXIDASE"/>
    <property type="match status" value="1"/>
</dbReference>
<evidence type="ECO:0000313" key="4">
    <source>
        <dbReference type="Proteomes" id="UP001180481"/>
    </source>
</evidence>
<sequence length="355" mass="40738">MIEVDYLIVGAGLAGISFAETCISNGKTIVVFDNNSQNSTLVAGGLYNPVVLKRFSEVWQAQEQLDLVLPFYKKIEKKINRSFLHEIPLLRKFNSIEEQNNWFTASDKPSLTNYLNPTLENYTNEAIQAPYKYGKVNYTGFLDTVGYKYFYTAYLKEINALEETSFEYDKIEWHDAKLFYKHYKAKHIVFAEGFGLHKNPFFNNLPLDGTKGELLLIHAPELKLTKIINASIFILPVGNDRYKVGATYNWQDKETEPTQEGLNELTTQLQELISCPFTVVKHYAGIRPTVKDRRPLVGKHFEKENLFILNGLGTRGVMFAPYLAKKLYAFIENGKSLDKEVDILRIYRKLGLLKS</sequence>
<dbReference type="Pfam" id="PF01266">
    <property type="entry name" value="DAO"/>
    <property type="match status" value="1"/>
</dbReference>
<gene>
    <name evidence="3" type="ORF">RF683_02050</name>
</gene>
<dbReference type="SUPFAM" id="SSF54373">
    <property type="entry name" value="FAD-linked reductases, C-terminal domain"/>
    <property type="match status" value="1"/>
</dbReference>
<organism evidence="3 4">
    <name type="scientific">Flavobacterium nakdongensis</name>
    <dbReference type="NCBI Taxonomy" id="3073563"/>
    <lineage>
        <taxon>Bacteria</taxon>
        <taxon>Pseudomonadati</taxon>
        <taxon>Bacteroidota</taxon>
        <taxon>Flavobacteriia</taxon>
        <taxon>Flavobacteriales</taxon>
        <taxon>Flavobacteriaceae</taxon>
        <taxon>Flavobacterium</taxon>
    </lineage>
</organism>
<keyword evidence="4" id="KW-1185">Reference proteome</keyword>
<dbReference type="Gene3D" id="3.50.50.60">
    <property type="entry name" value="FAD/NAD(P)-binding domain"/>
    <property type="match status" value="1"/>
</dbReference>
<feature type="domain" description="FAD dependent oxidoreductase" evidence="2">
    <location>
        <begin position="5"/>
        <end position="327"/>
    </location>
</feature>
<dbReference type="RefSeq" id="WP_309532565.1">
    <property type="nucleotide sequence ID" value="NZ_CP133721.1"/>
</dbReference>
<proteinExistence type="predicted"/>
<dbReference type="Proteomes" id="UP001180481">
    <property type="component" value="Chromosome"/>
</dbReference>
<dbReference type="InterPro" id="IPR036188">
    <property type="entry name" value="FAD/NAD-bd_sf"/>
</dbReference>
<evidence type="ECO:0000313" key="3">
    <source>
        <dbReference type="EMBL" id="WMW78248.1"/>
    </source>
</evidence>
<dbReference type="GO" id="GO:0016491">
    <property type="term" value="F:oxidoreductase activity"/>
    <property type="evidence" value="ECO:0007669"/>
    <property type="project" value="UniProtKB-KW"/>
</dbReference>
<protein>
    <submittedName>
        <fullName evidence="3">FAD-binding oxidoreductase</fullName>
        <ecNumber evidence="3">1.-.-.-</ecNumber>
    </submittedName>
</protein>
<accession>A0ABY9RAI4</accession>
<dbReference type="EC" id="1.-.-.-" evidence="3"/>
<reference evidence="3" key="1">
    <citation type="submission" date="2023-09" db="EMBL/GenBank/DDBJ databases">
        <title>Flavobacterium sp. 20NA77.7 isolated from freshwater.</title>
        <authorList>
            <person name="Le V."/>
            <person name="Ko S.-R."/>
            <person name="Ahn C.-Y."/>
            <person name="Oh H.-M."/>
        </authorList>
    </citation>
    <scope>NUCLEOTIDE SEQUENCE</scope>
    <source>
        <strain evidence="3">20NA77.7</strain>
    </source>
</reference>
<keyword evidence="1 3" id="KW-0560">Oxidoreductase</keyword>